<dbReference type="Pfam" id="PF02775">
    <property type="entry name" value="TPP_enzyme_C"/>
    <property type="match status" value="1"/>
</dbReference>
<evidence type="ECO:0000256" key="4">
    <source>
        <dbReference type="RuleBase" id="RU362132"/>
    </source>
</evidence>
<dbReference type="InterPro" id="IPR029061">
    <property type="entry name" value="THDP-binding"/>
</dbReference>
<dbReference type="Pfam" id="PF00205">
    <property type="entry name" value="TPP_enzyme_M"/>
    <property type="match status" value="1"/>
</dbReference>
<dbReference type="PROSITE" id="PS00187">
    <property type="entry name" value="TPP_ENZYMES"/>
    <property type="match status" value="1"/>
</dbReference>
<gene>
    <name evidence="8" type="primary">alsS</name>
    <name evidence="8" type="ORF">NIT7321_01899</name>
</gene>
<evidence type="ECO:0000256" key="1">
    <source>
        <dbReference type="ARBA" id="ARBA00007812"/>
    </source>
</evidence>
<evidence type="ECO:0000259" key="6">
    <source>
        <dbReference type="Pfam" id="PF02775"/>
    </source>
</evidence>
<dbReference type="EC" id="2.2.1.6" evidence="8"/>
<dbReference type="FunFam" id="3.40.50.970:FF:000007">
    <property type="entry name" value="Acetolactate synthase"/>
    <property type="match status" value="1"/>
</dbReference>
<dbReference type="CDD" id="cd00568">
    <property type="entry name" value="TPP_enzymes"/>
    <property type="match status" value="1"/>
</dbReference>
<evidence type="ECO:0000259" key="5">
    <source>
        <dbReference type="Pfam" id="PF00205"/>
    </source>
</evidence>
<keyword evidence="9" id="KW-1185">Reference proteome</keyword>
<proteinExistence type="inferred from homology"/>
<dbReference type="GO" id="GO:0030976">
    <property type="term" value="F:thiamine pyrophosphate binding"/>
    <property type="evidence" value="ECO:0007669"/>
    <property type="project" value="InterPro"/>
</dbReference>
<name>A0A0H5DHS0_9RHOB</name>
<evidence type="ECO:0000256" key="3">
    <source>
        <dbReference type="ARBA" id="ARBA00023052"/>
    </source>
</evidence>
<dbReference type="Gene3D" id="3.40.50.1220">
    <property type="entry name" value="TPP-binding domain"/>
    <property type="match status" value="1"/>
</dbReference>
<dbReference type="PANTHER" id="PTHR18968">
    <property type="entry name" value="THIAMINE PYROPHOSPHATE ENZYMES"/>
    <property type="match status" value="1"/>
</dbReference>
<dbReference type="InterPro" id="IPR045229">
    <property type="entry name" value="TPP_enz"/>
</dbReference>
<dbReference type="GO" id="GO:0003984">
    <property type="term" value="F:acetolactate synthase activity"/>
    <property type="evidence" value="ECO:0007669"/>
    <property type="project" value="UniProtKB-EC"/>
</dbReference>
<feature type="domain" description="Thiamine pyrophosphate enzyme N-terminal TPP-binding" evidence="7">
    <location>
        <begin position="16"/>
        <end position="130"/>
    </location>
</feature>
<reference evidence="9" key="1">
    <citation type="submission" date="2015-05" db="EMBL/GenBank/DDBJ databases">
        <authorList>
            <person name="Rodrigo-Torres Lidia"/>
            <person name="Arahal R.David."/>
        </authorList>
    </citation>
    <scope>NUCLEOTIDE SEQUENCE [LARGE SCALE GENOMIC DNA]</scope>
    <source>
        <strain evidence="9">CECT 7321</strain>
    </source>
</reference>
<evidence type="ECO:0000259" key="7">
    <source>
        <dbReference type="Pfam" id="PF02776"/>
    </source>
</evidence>
<dbReference type="InterPro" id="IPR011766">
    <property type="entry name" value="TPP_enzyme_TPP-bd"/>
</dbReference>
<dbReference type="EMBL" id="CVRL01000025">
    <property type="protein sequence ID" value="CRL11050.1"/>
    <property type="molecule type" value="Genomic_DNA"/>
</dbReference>
<dbReference type="PANTHER" id="PTHR18968:SF129">
    <property type="entry name" value="ACETOLACTATE SYNTHASE"/>
    <property type="match status" value="1"/>
</dbReference>
<dbReference type="SUPFAM" id="SSF52467">
    <property type="entry name" value="DHS-like NAD/FAD-binding domain"/>
    <property type="match status" value="1"/>
</dbReference>
<evidence type="ECO:0000256" key="2">
    <source>
        <dbReference type="ARBA" id="ARBA00022679"/>
    </source>
</evidence>
<dbReference type="GO" id="GO:0009099">
    <property type="term" value="P:L-valine biosynthetic process"/>
    <property type="evidence" value="ECO:0007669"/>
    <property type="project" value="TreeGrafter"/>
</dbReference>
<organism evidence="8 9">
    <name type="scientific">Phaeobacter italicus</name>
    <dbReference type="NCBI Taxonomy" id="481446"/>
    <lineage>
        <taxon>Bacteria</taxon>
        <taxon>Pseudomonadati</taxon>
        <taxon>Pseudomonadota</taxon>
        <taxon>Alphaproteobacteria</taxon>
        <taxon>Rhodobacterales</taxon>
        <taxon>Roseobacteraceae</taxon>
        <taxon>Phaeobacter</taxon>
    </lineage>
</organism>
<dbReference type="RefSeq" id="WP_050673326.1">
    <property type="nucleotide sequence ID" value="NZ_CVRL01000025.1"/>
</dbReference>
<keyword evidence="3 4" id="KW-0786">Thiamine pyrophosphate</keyword>
<dbReference type="GO" id="GO:0005948">
    <property type="term" value="C:acetolactate synthase complex"/>
    <property type="evidence" value="ECO:0007669"/>
    <property type="project" value="TreeGrafter"/>
</dbReference>
<dbReference type="InterPro" id="IPR012000">
    <property type="entry name" value="Thiamin_PyroP_enz_cen_dom"/>
</dbReference>
<evidence type="ECO:0000313" key="9">
    <source>
        <dbReference type="Proteomes" id="UP000043764"/>
    </source>
</evidence>
<dbReference type="InterPro" id="IPR000399">
    <property type="entry name" value="TPP-bd_CS"/>
</dbReference>
<feature type="domain" description="Thiamine pyrophosphate enzyme TPP-binding" evidence="6">
    <location>
        <begin position="397"/>
        <end position="542"/>
    </location>
</feature>
<sequence length="554" mass="58429">MTETTTTDDGDTAPLRAADVLAQRLYDAGCRHAFGMPGGEVLTLVDALTKAGITFHLAKHENSAGFMGEGVHHSDGAPAILVATLGPGALNGVNVVANAHQDRVPMVVLTGCVDAAEAATYTHQVLDHQAVFSAITKASFRLDAEAAGVIADKALRIATAERNGPVHIDVPISVADTPAGSHRPRIAPARATQAAPADLAQARGWLEEAERPLAIVGLDALTQNAGPALQAFLEHHQIPFVTTYKAKGILPENHPLCLGGAGLSPLADRHLLPLVQDADLILALGYDPIEMRPGWRNAWDCSQQRVIDIAAEDNTHYMHDATLTVVAGLTPTLRALTVGAQLADQPDTTPDRWPDGQIAKARAGLAAAFARDQAWGPAAIIDECQKALPSNTLATADSGAHRILLSQMWHCHEPRALIQSSGLCTMGCAVPMAIGRKLAQPDRPVVSFSGDAGFLMVAGELSTAAELGVAPIFVVFVDASLALIDLKQRQRKLDNAGVDFGQHDFASIGAAFGGHGIRVRDRDSLRTALAAAQKADRFTVIAAEFDREAYDGLI</sequence>
<feature type="domain" description="Thiamine pyrophosphate enzyme central" evidence="5">
    <location>
        <begin position="200"/>
        <end position="336"/>
    </location>
</feature>
<keyword evidence="2 8" id="KW-0808">Transferase</keyword>
<comment type="similarity">
    <text evidence="1 4">Belongs to the TPP enzyme family.</text>
</comment>
<evidence type="ECO:0000313" key="8">
    <source>
        <dbReference type="EMBL" id="CRL11050.1"/>
    </source>
</evidence>
<dbReference type="STRING" id="481446.NIT7645_00998"/>
<dbReference type="SUPFAM" id="SSF52518">
    <property type="entry name" value="Thiamin diphosphate-binding fold (THDP-binding)"/>
    <property type="match status" value="2"/>
</dbReference>
<dbReference type="AlphaFoldDB" id="A0A0H5DHS0"/>
<dbReference type="GO" id="GO:0009097">
    <property type="term" value="P:isoleucine biosynthetic process"/>
    <property type="evidence" value="ECO:0007669"/>
    <property type="project" value="TreeGrafter"/>
</dbReference>
<protein>
    <submittedName>
        <fullName evidence="8">Acetolactate synthase</fullName>
        <ecNumber evidence="8">2.2.1.6</ecNumber>
    </submittedName>
</protein>
<accession>A0A0H5DHS0</accession>
<dbReference type="CDD" id="cd07035">
    <property type="entry name" value="TPP_PYR_POX_like"/>
    <property type="match status" value="1"/>
</dbReference>
<dbReference type="Proteomes" id="UP000043764">
    <property type="component" value="Unassembled WGS sequence"/>
</dbReference>
<dbReference type="InterPro" id="IPR012001">
    <property type="entry name" value="Thiamin_PyroP_enz_TPP-bd_dom"/>
</dbReference>
<dbReference type="GO" id="GO:0050660">
    <property type="term" value="F:flavin adenine dinucleotide binding"/>
    <property type="evidence" value="ECO:0007669"/>
    <property type="project" value="TreeGrafter"/>
</dbReference>
<dbReference type="InterPro" id="IPR029035">
    <property type="entry name" value="DHS-like_NAD/FAD-binding_dom"/>
</dbReference>
<dbReference type="Gene3D" id="3.40.50.970">
    <property type="match status" value="2"/>
</dbReference>
<dbReference type="GO" id="GO:0000287">
    <property type="term" value="F:magnesium ion binding"/>
    <property type="evidence" value="ECO:0007669"/>
    <property type="project" value="InterPro"/>
</dbReference>
<dbReference type="Pfam" id="PF02776">
    <property type="entry name" value="TPP_enzyme_N"/>
    <property type="match status" value="1"/>
</dbReference>